<proteinExistence type="inferred from homology"/>
<evidence type="ECO:0000256" key="13">
    <source>
        <dbReference type="PIRSR" id="PIRSR028937-1"/>
    </source>
</evidence>
<evidence type="ECO:0000256" key="11">
    <source>
        <dbReference type="ARBA" id="ARBA00023136"/>
    </source>
</evidence>
<evidence type="ECO:0000313" key="18">
    <source>
        <dbReference type="EMBL" id="SPO02745.1"/>
    </source>
</evidence>
<reference evidence="18" key="1">
    <citation type="submission" date="2018-03" db="EMBL/GenBank/DDBJ databases">
        <authorList>
            <person name="Guldener U."/>
        </authorList>
    </citation>
    <scope>NUCLEOTIDE SEQUENCE</scope>
</reference>
<sequence length="748" mass="80893">MDPTSFESVAGPAPSPPALSSLPSTDFWDETQWAVLLAIMEAAVPAIASESTIKDKHNQIRIPDAEFENIFKRVENTVADPPSKETLRDFLEERCTTDLVYIDTCKRTLCSFPPEAKRRLGGILKLLTYRIGAFVLTGYCTPFHQLPVHIRASIMRSWRTARLPFLPVLSRSIQALAQKCYFQTNRLHQLTGYTDAPQGYKPGDAYDFQFIQFPPGDGPAVVEADVVIVGSGPGGAVCAKAIAEAGYRVVIVDKGYYFPPSQLPMTQAKACDHLYEGQSVVGPQDNSAIIVAGSCWGGGGTVNWSVSLQTQQFVREEWATEHGLPFFTSPQFQECLERVSDTMGVSDKHMRHNHGAKVILDGAAKLGWKAAAAPQNTGGNEHFCGRCHLGCGSNEKKGPAASYLPAAARAGARFVEGFQVDRVLFDESDGSKKATGVVGRWVARNSEGGFDGPLEQKATRKVIVKAAKVIVSCGSLWSPVVLKKSGLENPNIGTNLHIHPVNHVVARFKEETKPWEGGIITSYCSEFENLDNAGHGVKIETTCMVPYAILSPAPFVNGLEARLAALNLRHMSGFISLVRDRDSGTVTVDPSTGRPRIQYTPSDFDSQNALEGVVAIAKLCYVSGATEIHPYLPWLEPFVRGEGTEGGEYADDPAFLTWLERVREVGNKPPIATWTSAHQMGTCRMGSSPKASVVDGKGKVWGCEGLYVADSSVFPSASGVNPMLTVMAIADWIGAGVVEDLGQGQGSK</sequence>
<evidence type="ECO:0000259" key="16">
    <source>
        <dbReference type="Pfam" id="PF00890"/>
    </source>
</evidence>
<dbReference type="InterPro" id="IPR012400">
    <property type="entry name" value="Long_Oxdase"/>
</dbReference>
<evidence type="ECO:0000256" key="2">
    <source>
        <dbReference type="ARBA" id="ARBA00003842"/>
    </source>
</evidence>
<evidence type="ECO:0000256" key="8">
    <source>
        <dbReference type="ARBA" id="ARBA00022827"/>
    </source>
</evidence>
<dbReference type="GO" id="GO:0050660">
    <property type="term" value="F:flavin adenine dinucleotide binding"/>
    <property type="evidence" value="ECO:0007669"/>
    <property type="project" value="InterPro"/>
</dbReference>
<gene>
    <name evidence="18" type="ORF">DNG_05420</name>
</gene>
<feature type="domain" description="FAD-dependent oxidoreductase 2 FAD-binding" evidence="16">
    <location>
        <begin position="225"/>
        <end position="257"/>
    </location>
</feature>
<dbReference type="InterPro" id="IPR007867">
    <property type="entry name" value="GMC_OxRtase_C"/>
</dbReference>
<keyword evidence="11" id="KW-0472">Membrane</keyword>
<dbReference type="PANTHER" id="PTHR46056:SF12">
    <property type="entry name" value="LONG-CHAIN-ALCOHOL OXIDASE"/>
    <property type="match status" value="1"/>
</dbReference>
<dbReference type="Pfam" id="PF00890">
    <property type="entry name" value="FAD_binding_2"/>
    <property type="match status" value="1"/>
</dbReference>
<dbReference type="Pfam" id="PF05199">
    <property type="entry name" value="GMC_oxred_C"/>
    <property type="match status" value="1"/>
</dbReference>
<dbReference type="GO" id="GO:0046577">
    <property type="term" value="F:long-chain-alcohol oxidase activity"/>
    <property type="evidence" value="ECO:0007669"/>
    <property type="project" value="UniProtKB-EC"/>
</dbReference>
<evidence type="ECO:0000259" key="17">
    <source>
        <dbReference type="Pfam" id="PF05199"/>
    </source>
</evidence>
<dbReference type="EMBL" id="ONZQ02000007">
    <property type="protein sequence ID" value="SPO02745.1"/>
    <property type="molecule type" value="Genomic_DNA"/>
</dbReference>
<keyword evidence="8" id="KW-0274">FAD</keyword>
<evidence type="ECO:0000256" key="5">
    <source>
        <dbReference type="ARBA" id="ARBA00013125"/>
    </source>
</evidence>
<dbReference type="PANTHER" id="PTHR46056">
    <property type="entry name" value="LONG-CHAIN-ALCOHOL OXIDASE"/>
    <property type="match status" value="1"/>
</dbReference>
<feature type="domain" description="Glucose-methanol-choline oxidoreductase C-terminal" evidence="17">
    <location>
        <begin position="581"/>
        <end position="730"/>
    </location>
</feature>
<keyword evidence="6" id="KW-0285">Flavoprotein</keyword>
<evidence type="ECO:0000256" key="12">
    <source>
        <dbReference type="PIRNR" id="PIRNR028937"/>
    </source>
</evidence>
<evidence type="ECO:0000256" key="7">
    <source>
        <dbReference type="ARBA" id="ARBA00022692"/>
    </source>
</evidence>
<evidence type="ECO:0000256" key="6">
    <source>
        <dbReference type="ARBA" id="ARBA00022630"/>
    </source>
</evidence>
<dbReference type="PIRSF" id="PIRSF028937">
    <property type="entry name" value="Lg_Ch_AO"/>
    <property type="match status" value="1"/>
</dbReference>
<dbReference type="Proteomes" id="UP001187682">
    <property type="component" value="Unassembled WGS sequence"/>
</dbReference>
<dbReference type="EC" id="1.1.3.20" evidence="5 12"/>
<keyword evidence="9" id="KW-1133">Transmembrane helix</keyword>
<evidence type="ECO:0000259" key="15">
    <source>
        <dbReference type="Pfam" id="PF00732"/>
    </source>
</evidence>
<comment type="caution">
    <text evidence="18">The sequence shown here is derived from an EMBL/GenBank/DDBJ whole genome shotgun (WGS) entry which is preliminary data.</text>
</comment>
<keyword evidence="19" id="KW-1185">Reference proteome</keyword>
<dbReference type="SUPFAM" id="SSF51905">
    <property type="entry name" value="FAD/NAD(P)-binding domain"/>
    <property type="match status" value="1"/>
</dbReference>
<dbReference type="GO" id="GO:0016020">
    <property type="term" value="C:membrane"/>
    <property type="evidence" value="ECO:0007669"/>
    <property type="project" value="UniProtKB-SubCell"/>
</dbReference>
<evidence type="ECO:0000256" key="14">
    <source>
        <dbReference type="SAM" id="MobiDB-lite"/>
    </source>
</evidence>
<dbReference type="Gene3D" id="3.50.50.60">
    <property type="entry name" value="FAD/NAD(P)-binding domain"/>
    <property type="match status" value="2"/>
</dbReference>
<dbReference type="AlphaFoldDB" id="A0AAE8SVG1"/>
<evidence type="ECO:0000256" key="9">
    <source>
        <dbReference type="ARBA" id="ARBA00022989"/>
    </source>
</evidence>
<evidence type="ECO:0000313" key="19">
    <source>
        <dbReference type="Proteomes" id="UP001187682"/>
    </source>
</evidence>
<feature type="region of interest" description="Disordered" evidence="14">
    <location>
        <begin position="1"/>
        <end position="23"/>
    </location>
</feature>
<evidence type="ECO:0000256" key="3">
    <source>
        <dbReference type="ARBA" id="ARBA00004370"/>
    </source>
</evidence>
<comment type="catalytic activity">
    <reaction evidence="1 12">
        <text>a long-chain primary fatty alcohol + O2 = a long-chain fatty aldehyde + H2O2</text>
        <dbReference type="Rhea" id="RHEA:22756"/>
        <dbReference type="ChEBI" id="CHEBI:15379"/>
        <dbReference type="ChEBI" id="CHEBI:16240"/>
        <dbReference type="ChEBI" id="CHEBI:17176"/>
        <dbReference type="ChEBI" id="CHEBI:77396"/>
        <dbReference type="EC" id="1.1.3.20"/>
    </reaction>
</comment>
<dbReference type="InterPro" id="IPR000172">
    <property type="entry name" value="GMC_OxRdtase_N"/>
</dbReference>
<dbReference type="InterPro" id="IPR036188">
    <property type="entry name" value="FAD/NAD-bd_sf"/>
</dbReference>
<accession>A0AAE8SVG1</accession>
<comment type="similarity">
    <text evidence="4 12">Belongs to the GMC oxidoreductase family.</text>
</comment>
<keyword evidence="10 12" id="KW-0560">Oxidoreductase</keyword>
<evidence type="ECO:0000256" key="10">
    <source>
        <dbReference type="ARBA" id="ARBA00023002"/>
    </source>
</evidence>
<feature type="active site" description="Proton acceptor" evidence="13">
    <location>
        <position position="678"/>
    </location>
</feature>
<organism evidence="18 19">
    <name type="scientific">Cephalotrichum gorgonifer</name>
    <dbReference type="NCBI Taxonomy" id="2041049"/>
    <lineage>
        <taxon>Eukaryota</taxon>
        <taxon>Fungi</taxon>
        <taxon>Dikarya</taxon>
        <taxon>Ascomycota</taxon>
        <taxon>Pezizomycotina</taxon>
        <taxon>Sordariomycetes</taxon>
        <taxon>Hypocreomycetidae</taxon>
        <taxon>Microascales</taxon>
        <taxon>Microascaceae</taxon>
        <taxon>Cephalotrichum</taxon>
    </lineage>
</organism>
<evidence type="ECO:0000256" key="4">
    <source>
        <dbReference type="ARBA" id="ARBA00010790"/>
    </source>
</evidence>
<comment type="subcellular location">
    <subcellularLocation>
        <location evidence="3">Membrane</location>
    </subcellularLocation>
</comment>
<name>A0AAE8SVG1_9PEZI</name>
<dbReference type="Pfam" id="PF00732">
    <property type="entry name" value="GMC_oxred_N"/>
    <property type="match status" value="1"/>
</dbReference>
<dbReference type="InterPro" id="IPR003953">
    <property type="entry name" value="FAD-dep_OxRdtase_2_FAD-bd"/>
</dbReference>
<comment type="function">
    <text evidence="2">Long-chain fatty alcohol oxidase involved in the omega-oxidation pathway of lipid degradation.</text>
</comment>
<evidence type="ECO:0000256" key="1">
    <source>
        <dbReference type="ARBA" id="ARBA00000920"/>
    </source>
</evidence>
<keyword evidence="7" id="KW-0812">Transmembrane</keyword>
<feature type="domain" description="Glucose-methanol-choline oxidoreductase N-terminal" evidence="15">
    <location>
        <begin position="272"/>
        <end position="501"/>
    </location>
</feature>
<protein>
    <recommendedName>
        <fullName evidence="5 12">Long-chain-alcohol oxidase</fullName>
        <ecNumber evidence="5 12">1.1.3.20</ecNumber>
    </recommendedName>
</protein>